<evidence type="ECO:0000313" key="2">
    <source>
        <dbReference type="Proteomes" id="UP001230188"/>
    </source>
</evidence>
<keyword evidence="2" id="KW-1185">Reference proteome</keyword>
<gene>
    <name evidence="1" type="ORF">CTAYLR_002737</name>
</gene>
<dbReference type="AlphaFoldDB" id="A0AAD7XKY8"/>
<comment type="caution">
    <text evidence="1">The sequence shown here is derived from an EMBL/GenBank/DDBJ whole genome shotgun (WGS) entry which is preliminary data.</text>
</comment>
<accession>A0AAD7XKY8</accession>
<dbReference type="PANTHER" id="PTHR14614:SF132">
    <property type="entry name" value="PROTEIN-LYSINE METHYLTRANSFERASE C42C1.13"/>
    <property type="match status" value="1"/>
</dbReference>
<dbReference type="InterPro" id="IPR019410">
    <property type="entry name" value="Methyltransf_16"/>
</dbReference>
<dbReference type="Proteomes" id="UP001230188">
    <property type="component" value="Unassembled WGS sequence"/>
</dbReference>
<proteinExistence type="predicted"/>
<evidence type="ECO:0000313" key="1">
    <source>
        <dbReference type="EMBL" id="KAJ8601994.1"/>
    </source>
</evidence>
<dbReference type="Pfam" id="PF10294">
    <property type="entry name" value="Methyltransf_16"/>
    <property type="match status" value="1"/>
</dbReference>
<dbReference type="Gene3D" id="3.40.50.150">
    <property type="entry name" value="Vaccinia Virus protein VP39"/>
    <property type="match status" value="1"/>
</dbReference>
<name>A0AAD7XKY8_9STRA</name>
<organism evidence="1 2">
    <name type="scientific">Chrysophaeum taylorii</name>
    <dbReference type="NCBI Taxonomy" id="2483200"/>
    <lineage>
        <taxon>Eukaryota</taxon>
        <taxon>Sar</taxon>
        <taxon>Stramenopiles</taxon>
        <taxon>Ochrophyta</taxon>
        <taxon>Pelagophyceae</taxon>
        <taxon>Pelagomonadales</taxon>
        <taxon>Pelagomonadaceae</taxon>
        <taxon>Chrysophaeum</taxon>
    </lineage>
</organism>
<dbReference type="PANTHER" id="PTHR14614">
    <property type="entry name" value="HEPATOCELLULAR CARCINOMA-ASSOCIATED ANTIGEN"/>
    <property type="match status" value="1"/>
</dbReference>
<dbReference type="EMBL" id="JAQMWT010000391">
    <property type="protein sequence ID" value="KAJ8601994.1"/>
    <property type="molecule type" value="Genomic_DNA"/>
</dbReference>
<dbReference type="InterPro" id="IPR029063">
    <property type="entry name" value="SAM-dependent_MTases_sf"/>
</dbReference>
<sequence>MVVEVVLSHQQRAQLKAWFQAQKNRRAPGSSVLEFPLDVDEVFGSGPRSGAALGVDYVEAMREHTLVDVGPVPAGGFRGERCRSHLLRIEQRMRQHGIGAVVWDCGRTICRFASRLPECEPSGRLSARVLDLGTGTGVVGIACWLRGADVTLTDVPEMLDLGRANALATLGDMPETLRVMPHVWGSDAAPLDPPFDLVFASDCLYDVDALPALLDTVLAVSDGGTVVYLAYKRRIDDRERPFFHTLQRHFGSVTFSDPRDTPAEWRGDGLFVCRLASKKSCAQ</sequence>
<dbReference type="SUPFAM" id="SSF53335">
    <property type="entry name" value="S-adenosyl-L-methionine-dependent methyltransferases"/>
    <property type="match status" value="1"/>
</dbReference>
<reference evidence="1" key="1">
    <citation type="submission" date="2023-01" db="EMBL/GenBank/DDBJ databases">
        <title>Metagenome sequencing of chrysophaentin producing Chrysophaeum taylorii.</title>
        <authorList>
            <person name="Davison J."/>
            <person name="Bewley C."/>
        </authorList>
    </citation>
    <scope>NUCLEOTIDE SEQUENCE</scope>
    <source>
        <strain evidence="1">NIES-1699</strain>
    </source>
</reference>
<protein>
    <submittedName>
        <fullName evidence="1">Uncharacterized protein</fullName>
    </submittedName>
</protein>
<dbReference type="CDD" id="cd02440">
    <property type="entry name" value="AdoMet_MTases"/>
    <property type="match status" value="1"/>
</dbReference>